<keyword evidence="4" id="KW-0488">Methylation</keyword>
<evidence type="ECO:0000256" key="1">
    <source>
        <dbReference type="ARBA" id="ARBA00004342"/>
    </source>
</evidence>
<dbReference type="CDD" id="cd01874">
    <property type="entry name" value="Cdc42"/>
    <property type="match status" value="1"/>
</dbReference>
<dbReference type="InterPro" id="IPR005225">
    <property type="entry name" value="Small_GTP-bd"/>
</dbReference>
<evidence type="ECO:0000256" key="5">
    <source>
        <dbReference type="ARBA" id="ARBA00022741"/>
    </source>
</evidence>
<keyword evidence="3" id="KW-1003">Cell membrane</keyword>
<evidence type="ECO:0000256" key="7">
    <source>
        <dbReference type="ARBA" id="ARBA00023136"/>
    </source>
</evidence>
<dbReference type="Gene3D" id="3.40.50.300">
    <property type="entry name" value="P-loop containing nucleotide triphosphate hydrolases"/>
    <property type="match status" value="1"/>
</dbReference>
<dbReference type="PROSITE" id="PS51419">
    <property type="entry name" value="RAB"/>
    <property type="match status" value="1"/>
</dbReference>
<dbReference type="PROSITE" id="PS51421">
    <property type="entry name" value="RAS"/>
    <property type="match status" value="1"/>
</dbReference>
<evidence type="ECO:0000256" key="10">
    <source>
        <dbReference type="ARBA" id="ARBA00023306"/>
    </source>
</evidence>
<gene>
    <name evidence="12" type="ORF">RDB_LOCUS30997</name>
</gene>
<organism evidence="12 13">
    <name type="scientific">Rhizoctonia solani</name>
    <dbReference type="NCBI Taxonomy" id="456999"/>
    <lineage>
        <taxon>Eukaryota</taxon>
        <taxon>Fungi</taxon>
        <taxon>Dikarya</taxon>
        <taxon>Basidiomycota</taxon>
        <taxon>Agaricomycotina</taxon>
        <taxon>Agaricomycetes</taxon>
        <taxon>Cantharellales</taxon>
        <taxon>Ceratobasidiaceae</taxon>
        <taxon>Rhizoctonia</taxon>
    </lineage>
</organism>
<evidence type="ECO:0000256" key="9">
    <source>
        <dbReference type="ARBA" id="ARBA00023289"/>
    </source>
</evidence>
<evidence type="ECO:0008006" key="14">
    <source>
        <dbReference type="Google" id="ProtNLM"/>
    </source>
</evidence>
<feature type="region of interest" description="Disordered" evidence="11">
    <location>
        <begin position="94"/>
        <end position="257"/>
    </location>
</feature>
<dbReference type="Pfam" id="PF00071">
    <property type="entry name" value="Ras"/>
    <property type="match status" value="1"/>
</dbReference>
<evidence type="ECO:0000256" key="11">
    <source>
        <dbReference type="SAM" id="MobiDB-lite"/>
    </source>
</evidence>
<evidence type="ECO:0000313" key="12">
    <source>
        <dbReference type="EMBL" id="CAE6377665.1"/>
    </source>
</evidence>
<evidence type="ECO:0000256" key="6">
    <source>
        <dbReference type="ARBA" id="ARBA00023134"/>
    </source>
</evidence>
<feature type="compositionally biased region" description="Polar residues" evidence="11">
    <location>
        <begin position="94"/>
        <end position="104"/>
    </location>
</feature>
<feature type="compositionally biased region" description="Polar residues" evidence="11">
    <location>
        <begin position="184"/>
        <end position="194"/>
    </location>
</feature>
<dbReference type="PANTHER" id="PTHR24072">
    <property type="entry name" value="RHO FAMILY GTPASE"/>
    <property type="match status" value="1"/>
</dbReference>
<keyword evidence="8" id="KW-0449">Lipoprotein</keyword>
<keyword evidence="7" id="KW-0472">Membrane</keyword>
<feature type="compositionally biased region" description="Polar residues" evidence="11">
    <location>
        <begin position="304"/>
        <end position="326"/>
    </location>
</feature>
<dbReference type="SUPFAM" id="SSF52540">
    <property type="entry name" value="P-loop containing nucleoside triphosphate hydrolases"/>
    <property type="match status" value="1"/>
</dbReference>
<dbReference type="AlphaFoldDB" id="A0A8H3A4L5"/>
<feature type="compositionally biased region" description="Polar residues" evidence="11">
    <location>
        <begin position="166"/>
        <end position="177"/>
    </location>
</feature>
<feature type="compositionally biased region" description="Polar residues" evidence="11">
    <location>
        <begin position="142"/>
        <end position="158"/>
    </location>
</feature>
<dbReference type="SMART" id="SM00174">
    <property type="entry name" value="RHO"/>
    <property type="match status" value="1"/>
</dbReference>
<dbReference type="SMART" id="SM00173">
    <property type="entry name" value="RAS"/>
    <property type="match status" value="1"/>
</dbReference>
<dbReference type="GO" id="GO:0005938">
    <property type="term" value="C:cell cortex"/>
    <property type="evidence" value="ECO:0007669"/>
    <property type="project" value="UniProtKB-ARBA"/>
</dbReference>
<feature type="compositionally biased region" description="Low complexity" evidence="11">
    <location>
        <begin position="198"/>
        <end position="211"/>
    </location>
</feature>
<dbReference type="GO" id="GO:0005886">
    <property type="term" value="C:plasma membrane"/>
    <property type="evidence" value="ECO:0007669"/>
    <property type="project" value="UniProtKB-SubCell"/>
</dbReference>
<name>A0A8H3A4L5_9AGAM</name>
<comment type="similarity">
    <text evidence="2">Belongs to the small GTPase superfamily. Rho family. CDC42 subfamily.</text>
</comment>
<evidence type="ECO:0000313" key="13">
    <source>
        <dbReference type="Proteomes" id="UP000663846"/>
    </source>
</evidence>
<keyword evidence="10" id="KW-0131">Cell cycle</keyword>
<feature type="compositionally biased region" description="Low complexity" evidence="11">
    <location>
        <begin position="219"/>
        <end position="242"/>
    </location>
</feature>
<protein>
    <recommendedName>
        <fullName evidence="14">Small monomeric GTPase</fullName>
    </recommendedName>
</protein>
<feature type="region of interest" description="Disordered" evidence="11">
    <location>
        <begin position="304"/>
        <end position="395"/>
    </location>
</feature>
<dbReference type="InterPro" id="IPR037874">
    <property type="entry name" value="Cdc42"/>
</dbReference>
<reference evidence="12" key="1">
    <citation type="submission" date="2021-01" db="EMBL/GenBank/DDBJ databases">
        <authorList>
            <person name="Kaushik A."/>
        </authorList>
    </citation>
    <scope>NUCLEOTIDE SEQUENCE</scope>
    <source>
        <strain evidence="12">AG1-1C</strain>
    </source>
</reference>
<keyword evidence="5" id="KW-0547">Nucleotide-binding</keyword>
<dbReference type="SMART" id="SM00175">
    <property type="entry name" value="RAB"/>
    <property type="match status" value="1"/>
</dbReference>
<dbReference type="InterPro" id="IPR027417">
    <property type="entry name" value="P-loop_NTPase"/>
</dbReference>
<comment type="subcellular location">
    <subcellularLocation>
        <location evidence="1">Cell membrane</location>
        <topology evidence="1">Lipid-anchor</topology>
        <orientation evidence="1">Cytoplasmic side</orientation>
    </subcellularLocation>
</comment>
<evidence type="ECO:0000256" key="3">
    <source>
        <dbReference type="ARBA" id="ARBA00022475"/>
    </source>
</evidence>
<dbReference type="GO" id="GO:0003924">
    <property type="term" value="F:GTPase activity"/>
    <property type="evidence" value="ECO:0007669"/>
    <property type="project" value="InterPro"/>
</dbReference>
<proteinExistence type="inferred from homology"/>
<evidence type="ECO:0000256" key="4">
    <source>
        <dbReference type="ARBA" id="ARBA00022481"/>
    </source>
</evidence>
<dbReference type="EMBL" id="CAJMWS010000195">
    <property type="protein sequence ID" value="CAE6377665.1"/>
    <property type="molecule type" value="Genomic_DNA"/>
</dbReference>
<dbReference type="PRINTS" id="PR00449">
    <property type="entry name" value="RASTRNSFRMNG"/>
</dbReference>
<keyword evidence="9" id="KW-0636">Prenylation</keyword>
<comment type="caution">
    <text evidence="12">The sequence shown here is derived from an EMBL/GenBank/DDBJ whole genome shotgun (WGS) entry which is preliminary data.</text>
</comment>
<accession>A0A8H3A4L5</accession>
<dbReference type="InterPro" id="IPR003578">
    <property type="entry name" value="Small_GTPase_Rho"/>
</dbReference>
<dbReference type="GO" id="GO:0051286">
    <property type="term" value="C:cell tip"/>
    <property type="evidence" value="ECO:0007669"/>
    <property type="project" value="UniProtKB-ARBA"/>
</dbReference>
<dbReference type="Proteomes" id="UP000663846">
    <property type="component" value="Unassembled WGS sequence"/>
</dbReference>
<feature type="compositionally biased region" description="Polar residues" evidence="11">
    <location>
        <begin position="117"/>
        <end position="134"/>
    </location>
</feature>
<dbReference type="GO" id="GO:0007264">
    <property type="term" value="P:small GTPase-mediated signal transduction"/>
    <property type="evidence" value="ECO:0007669"/>
    <property type="project" value="InterPro"/>
</dbReference>
<evidence type="ECO:0000256" key="8">
    <source>
        <dbReference type="ARBA" id="ARBA00023288"/>
    </source>
</evidence>
<dbReference type="GO" id="GO:0005525">
    <property type="term" value="F:GTP binding"/>
    <property type="evidence" value="ECO:0007669"/>
    <property type="project" value="UniProtKB-KW"/>
</dbReference>
<sequence>MSRLLACEHESAGQISRVVPCGHIICSACFNGDPRVSSTSTRQSCPITGCFQTFRGSEAYEWDEGGGVPMGLDLNLRVSSRRPSVYGAHTWDSASHASDSTIQAPGSIARAPGFTTRAPSSTTRKSIFPSSTNPGLPVPSVSAKQESTLPSQWSPSQTRRGRSALGQATQNICTVSPTLAPARPSSTRTSTQVPPTRAPTQASSTQASAQIPPIPSPIHTPTATGERSTRPYSQSSSTRSFPPSQPSPLRHSFSPPDLGGPEQFILVTSQHSVVSLSVRTSLVSVTLSSVSASRPPQVLSFTLSSQRSRAFTPQGSGARHTSGTSTDSDRSIYTETTLRIESSVSFGSARGGEEGEAEGVRVGVDVGEGDEEEGRNEGQGNVEDDGPEPWEHGSGRRWRYDYRKHAYRTSTASLECGVDPGQYRSRVGYPKRRKIKMERITMQTIKCVVVGDGAVGKTCLLISYTTNKFPSEYVPTVFDNYAVTVMIGDDPYTLGLFDTAGQEDYDRLRPLSYPQTDVFLVCFSVTSPASFENVKEKWFPEVHHHCPGVPCLIVGTQVDLRDDPAVIEKLSRQKQRPVPLEAGERLARELGAVKYVECSALTQKGLKNVFDEAIVAALEPPVVKKKSKCVIV</sequence>
<keyword evidence="6" id="KW-0342">GTP-binding</keyword>
<feature type="compositionally biased region" description="Polar residues" evidence="11">
    <location>
        <begin position="333"/>
        <end position="346"/>
    </location>
</feature>
<dbReference type="FunFam" id="3.40.50.300:FF:000236">
    <property type="entry name" value="Cell division control protein 42"/>
    <property type="match status" value="1"/>
</dbReference>
<dbReference type="PROSITE" id="PS51420">
    <property type="entry name" value="RHO"/>
    <property type="match status" value="1"/>
</dbReference>
<dbReference type="InterPro" id="IPR001806">
    <property type="entry name" value="Small_GTPase"/>
</dbReference>
<evidence type="ECO:0000256" key="2">
    <source>
        <dbReference type="ARBA" id="ARBA00008112"/>
    </source>
</evidence>
<dbReference type="NCBIfam" id="TIGR00231">
    <property type="entry name" value="small_GTP"/>
    <property type="match status" value="1"/>
</dbReference>
<dbReference type="GO" id="GO:0030010">
    <property type="term" value="P:establishment of cell polarity"/>
    <property type="evidence" value="ECO:0007669"/>
    <property type="project" value="UniProtKB-ARBA"/>
</dbReference>